<dbReference type="PANTHER" id="PTHR42949:SF3">
    <property type="entry name" value="ANAEROBIC GLYCEROL-3-PHOSPHATE DEHYDROGENASE SUBUNIT B"/>
    <property type="match status" value="1"/>
</dbReference>
<reference evidence="4 5" key="1">
    <citation type="submission" date="2017-10" db="EMBL/GenBank/DDBJ databases">
        <title>Two draft genome sequences of Pusillimonas sp. strains isolated from a nitrate- and radionuclide-contaminated groundwater in Russia.</title>
        <authorList>
            <person name="Grouzdev D.S."/>
            <person name="Tourova T.P."/>
            <person name="Goeva M.A."/>
            <person name="Babich T.L."/>
            <person name="Sokolova D.S."/>
            <person name="Abdullin R."/>
            <person name="Poltaraus A.B."/>
            <person name="Toshchakov S.V."/>
            <person name="Nazina T.N."/>
        </authorList>
    </citation>
    <scope>NUCLEOTIDE SEQUENCE [LARGE SCALE GENOMIC DNA]</scope>
    <source>
        <strain evidence="4 5">JR1/69-2-13</strain>
    </source>
</reference>
<dbReference type="Gene3D" id="3.50.50.60">
    <property type="entry name" value="FAD/NAD(P)-binding domain"/>
    <property type="match status" value="1"/>
</dbReference>
<dbReference type="PRINTS" id="PR00368">
    <property type="entry name" value="FADPNR"/>
</dbReference>
<feature type="domain" description="SoxA A3" evidence="3">
    <location>
        <begin position="379"/>
        <end position="458"/>
    </location>
</feature>
<dbReference type="CDD" id="cd19946">
    <property type="entry name" value="GlpA-like_Fer2_BFD-like"/>
    <property type="match status" value="1"/>
</dbReference>
<gene>
    <name evidence="4" type="ORF">CR155_13350</name>
</gene>
<evidence type="ECO:0000313" key="4">
    <source>
        <dbReference type="EMBL" id="PLC53263.1"/>
    </source>
</evidence>
<dbReference type="Pfam" id="PF07992">
    <property type="entry name" value="Pyr_redox_2"/>
    <property type="match status" value="1"/>
</dbReference>
<dbReference type="InterPro" id="IPR041117">
    <property type="entry name" value="SoxA_A3"/>
</dbReference>
<dbReference type="Pfam" id="PF17806">
    <property type="entry name" value="SO_alpha_A3"/>
    <property type="match status" value="1"/>
</dbReference>
<feature type="domain" description="FAD/NAD(P)-binding" evidence="2">
    <location>
        <begin position="6"/>
        <end position="319"/>
    </location>
</feature>
<proteinExistence type="predicted"/>
<dbReference type="InterPro" id="IPR041854">
    <property type="entry name" value="BFD-like_2Fe2S-bd_dom_sf"/>
</dbReference>
<keyword evidence="5" id="KW-1185">Reference proteome</keyword>
<dbReference type="Proteomes" id="UP000234328">
    <property type="component" value="Unassembled WGS sequence"/>
</dbReference>
<dbReference type="RefSeq" id="WP_102070533.1">
    <property type="nucleotide sequence ID" value="NZ_PDNV01000008.1"/>
</dbReference>
<name>A0A2N4UE21_9BURK</name>
<dbReference type="PIRSF" id="PIRSF037495">
    <property type="entry name" value="Opine_OX_OoxA/HcnB"/>
    <property type="match status" value="1"/>
</dbReference>
<organism evidence="4 5">
    <name type="scientific">Pollutimonas nitritireducens</name>
    <dbReference type="NCBI Taxonomy" id="2045209"/>
    <lineage>
        <taxon>Bacteria</taxon>
        <taxon>Pseudomonadati</taxon>
        <taxon>Pseudomonadota</taxon>
        <taxon>Betaproteobacteria</taxon>
        <taxon>Burkholderiales</taxon>
        <taxon>Alcaligenaceae</taxon>
        <taxon>Pollutimonas</taxon>
    </lineage>
</organism>
<evidence type="ECO:0000256" key="1">
    <source>
        <dbReference type="ARBA" id="ARBA00023002"/>
    </source>
</evidence>
<protein>
    <submittedName>
        <fullName evidence="4">FAD/NAD(P)-binding oxidoreductase</fullName>
    </submittedName>
</protein>
<evidence type="ECO:0000259" key="3">
    <source>
        <dbReference type="Pfam" id="PF17806"/>
    </source>
</evidence>
<dbReference type="InterPro" id="IPR017224">
    <property type="entry name" value="Opine_Oxase_asu/HCN_bsu"/>
</dbReference>
<comment type="caution">
    <text evidence="4">The sequence shown here is derived from an EMBL/GenBank/DDBJ whole genome shotgun (WGS) entry which is preliminary data.</text>
</comment>
<dbReference type="InterPro" id="IPR023753">
    <property type="entry name" value="FAD/NAD-binding_dom"/>
</dbReference>
<dbReference type="AlphaFoldDB" id="A0A2N4UE21"/>
<sequence>MSSDADIVVIGAGPAGMAAATLAARCGAQVMLLDEQDGAGGQIWRSITAASEARLQTLGPDYAAGLAPARDFAQSGAQHITRATVWQVTRDGVVNYLHAGASCSIRAQRVILCSGAMERPFPIPGWTLPGVMTAGAAQILLKSAATVPTQPAVLAGCGPLLYLLAWQYVRAGVPIAAIIDTTDSSDYRRAVPHLPGALRAWPYLKKGLGLLRVLRKKGIPFFKGATNLEIEGADAVTAIRFVARGKKHRLQTALVLLHQGVVPNTQFTWALRAPHIWDTAQLCWRPDVDDLGRLAEVEQVLVAGDGRGIGGAQAAGLQGRLAALAALQDLGLMSADQAAPQVNAANNALQDHLRIRPFLDAMYRPKDANRIPADDVLVCRCEEVTAGAIRGFVKLGCAGPNQTKSFGRCGMGPCQGRLCGLTVTEVIAEARNTTPEEVGYYRIRPPIKPITLAELSAARDL</sequence>
<dbReference type="EMBL" id="PDNV01000008">
    <property type="protein sequence ID" value="PLC53263.1"/>
    <property type="molecule type" value="Genomic_DNA"/>
</dbReference>
<evidence type="ECO:0000313" key="5">
    <source>
        <dbReference type="Proteomes" id="UP000234328"/>
    </source>
</evidence>
<dbReference type="PRINTS" id="PR00469">
    <property type="entry name" value="PNDRDTASEII"/>
</dbReference>
<dbReference type="GO" id="GO:0016491">
    <property type="term" value="F:oxidoreductase activity"/>
    <property type="evidence" value="ECO:0007669"/>
    <property type="project" value="UniProtKB-KW"/>
</dbReference>
<accession>A0A2N4UE21</accession>
<keyword evidence="1" id="KW-0560">Oxidoreductase</keyword>
<dbReference type="SUPFAM" id="SSF51905">
    <property type="entry name" value="FAD/NAD(P)-binding domain"/>
    <property type="match status" value="1"/>
</dbReference>
<dbReference type="InterPro" id="IPR051691">
    <property type="entry name" value="Metab_Enz_Cyan_OpOx_G3PDH"/>
</dbReference>
<dbReference type="OrthoDB" id="9801699at2"/>
<dbReference type="PANTHER" id="PTHR42949">
    <property type="entry name" value="ANAEROBIC GLYCEROL-3-PHOSPHATE DEHYDROGENASE SUBUNIT B"/>
    <property type="match status" value="1"/>
</dbReference>
<dbReference type="Gene3D" id="1.10.10.1100">
    <property type="entry name" value="BFD-like [2Fe-2S]-binding domain"/>
    <property type="match status" value="1"/>
</dbReference>
<evidence type="ECO:0000259" key="2">
    <source>
        <dbReference type="Pfam" id="PF07992"/>
    </source>
</evidence>
<dbReference type="InterPro" id="IPR036188">
    <property type="entry name" value="FAD/NAD-bd_sf"/>
</dbReference>